<dbReference type="InterPro" id="IPR029058">
    <property type="entry name" value="AB_hydrolase_fold"/>
</dbReference>
<organism evidence="4 5">
    <name type="scientific">Dictyobacter arantiisoli</name>
    <dbReference type="NCBI Taxonomy" id="2014874"/>
    <lineage>
        <taxon>Bacteria</taxon>
        <taxon>Bacillati</taxon>
        <taxon>Chloroflexota</taxon>
        <taxon>Ktedonobacteria</taxon>
        <taxon>Ktedonobacterales</taxon>
        <taxon>Dictyobacteraceae</taxon>
        <taxon>Dictyobacter</taxon>
    </lineage>
</organism>
<dbReference type="AlphaFoldDB" id="A0A5A5TF51"/>
<feature type="domain" description="AB hydrolase-1" evidence="3">
    <location>
        <begin position="49"/>
        <end position="232"/>
    </location>
</feature>
<keyword evidence="1" id="KW-0378">Hydrolase</keyword>
<dbReference type="InterPro" id="IPR050261">
    <property type="entry name" value="FrsA_esterase"/>
</dbReference>
<protein>
    <recommendedName>
        <fullName evidence="3">AB hydrolase-1 domain-containing protein</fullName>
    </recommendedName>
</protein>
<dbReference type="Gene3D" id="3.40.50.1820">
    <property type="entry name" value="alpha/beta hydrolase"/>
    <property type="match status" value="1"/>
</dbReference>
<evidence type="ECO:0000313" key="5">
    <source>
        <dbReference type="Proteomes" id="UP000322530"/>
    </source>
</evidence>
<dbReference type="OrthoDB" id="31158at2"/>
<proteinExistence type="inferred from homology"/>
<reference evidence="4 5" key="1">
    <citation type="submission" date="2019-01" db="EMBL/GenBank/DDBJ databases">
        <title>Draft genome sequence of Dictyobacter sp. Uno17.</title>
        <authorList>
            <person name="Wang C.M."/>
            <person name="Zheng Y."/>
            <person name="Sakai Y."/>
            <person name="Abe K."/>
            <person name="Yokota A."/>
            <person name="Yabe S."/>
        </authorList>
    </citation>
    <scope>NUCLEOTIDE SEQUENCE [LARGE SCALE GENOMIC DNA]</scope>
    <source>
        <strain evidence="4 5">Uno17</strain>
    </source>
</reference>
<evidence type="ECO:0000259" key="3">
    <source>
        <dbReference type="Pfam" id="PF12697"/>
    </source>
</evidence>
<dbReference type="RefSeq" id="WP_149402467.1">
    <property type="nucleotide sequence ID" value="NZ_BIXY01000045.1"/>
</dbReference>
<dbReference type="PANTHER" id="PTHR22946:SF9">
    <property type="entry name" value="POLYKETIDE TRANSFERASE AF380"/>
    <property type="match status" value="1"/>
</dbReference>
<dbReference type="EMBL" id="BIXY01000045">
    <property type="protein sequence ID" value="GCF09534.1"/>
    <property type="molecule type" value="Genomic_DNA"/>
</dbReference>
<comment type="caution">
    <text evidence="4">The sequence shown here is derived from an EMBL/GenBank/DDBJ whole genome shotgun (WGS) entry which is preliminary data.</text>
</comment>
<dbReference type="SUPFAM" id="SSF53474">
    <property type="entry name" value="alpha/beta-Hydrolases"/>
    <property type="match status" value="1"/>
</dbReference>
<keyword evidence="5" id="KW-1185">Reference proteome</keyword>
<gene>
    <name evidence="4" type="ORF">KDI_30980</name>
</gene>
<dbReference type="PANTHER" id="PTHR22946">
    <property type="entry name" value="DIENELACTONE HYDROLASE DOMAIN-CONTAINING PROTEIN-RELATED"/>
    <property type="match status" value="1"/>
</dbReference>
<sequence>MSIDVLNHDLFPRNEQYPATLLALTFESHGEQLLGRMLVAQGAGPHPTIVLLHGFPGNEQNGDLAHIFRRAGWNVLLFHYRGAWGSPDTFSFTHACEDVASALCWLRTAEAQERYQADAHKIVLIGHSMGGFAALLTAATDPAVYGVASLAGFQFGLLARLLREDAALQAAVIEDWRGELAALRGTTAEQLVQEVLDEGEGWEMERYLDILAQRRVCLIGASYDTVATVPLHHTPLVAALEAHSARELRSALLPTDHAFSDARVALAKHLLAWLDSIL</sequence>
<name>A0A5A5TF51_9CHLR</name>
<comment type="similarity">
    <text evidence="2">Belongs to the AB hydrolase superfamily. FUS2 hydrolase family.</text>
</comment>
<dbReference type="Proteomes" id="UP000322530">
    <property type="component" value="Unassembled WGS sequence"/>
</dbReference>
<evidence type="ECO:0000256" key="2">
    <source>
        <dbReference type="ARBA" id="ARBA00038115"/>
    </source>
</evidence>
<evidence type="ECO:0000256" key="1">
    <source>
        <dbReference type="ARBA" id="ARBA00022801"/>
    </source>
</evidence>
<dbReference type="Pfam" id="PF12697">
    <property type="entry name" value="Abhydrolase_6"/>
    <property type="match status" value="1"/>
</dbReference>
<accession>A0A5A5TF51</accession>
<dbReference type="InterPro" id="IPR000073">
    <property type="entry name" value="AB_hydrolase_1"/>
</dbReference>
<dbReference type="GO" id="GO:0052689">
    <property type="term" value="F:carboxylic ester hydrolase activity"/>
    <property type="evidence" value="ECO:0007669"/>
    <property type="project" value="UniProtKB-ARBA"/>
</dbReference>
<evidence type="ECO:0000313" key="4">
    <source>
        <dbReference type="EMBL" id="GCF09534.1"/>
    </source>
</evidence>